<proteinExistence type="predicted"/>
<organism evidence="1 2">
    <name type="scientific">Platysternon megacephalum</name>
    <name type="common">big-headed turtle</name>
    <dbReference type="NCBI Taxonomy" id="55544"/>
    <lineage>
        <taxon>Eukaryota</taxon>
        <taxon>Metazoa</taxon>
        <taxon>Chordata</taxon>
        <taxon>Craniata</taxon>
        <taxon>Vertebrata</taxon>
        <taxon>Euteleostomi</taxon>
        <taxon>Archelosauria</taxon>
        <taxon>Testudinata</taxon>
        <taxon>Testudines</taxon>
        <taxon>Cryptodira</taxon>
        <taxon>Durocryptodira</taxon>
        <taxon>Testudinoidea</taxon>
        <taxon>Platysternidae</taxon>
        <taxon>Platysternon</taxon>
    </lineage>
</organism>
<dbReference type="EMBL" id="QXTE01000254">
    <property type="protein sequence ID" value="TFK00830.1"/>
    <property type="molecule type" value="Genomic_DNA"/>
</dbReference>
<gene>
    <name evidence="1" type="ORF">DR999_PMT17033</name>
</gene>
<evidence type="ECO:0000313" key="1">
    <source>
        <dbReference type="EMBL" id="TFK00830.1"/>
    </source>
</evidence>
<dbReference type="Proteomes" id="UP000297703">
    <property type="component" value="Unassembled WGS sequence"/>
</dbReference>
<dbReference type="AlphaFoldDB" id="A0A4D9E1B6"/>
<accession>A0A4D9E1B6</accession>
<comment type="caution">
    <text evidence="1">The sequence shown here is derived from an EMBL/GenBank/DDBJ whole genome shotgun (WGS) entry which is preliminary data.</text>
</comment>
<reference evidence="1 2" key="1">
    <citation type="submission" date="2019-04" db="EMBL/GenBank/DDBJ databases">
        <title>Draft genome of the big-headed turtle Platysternon megacephalum.</title>
        <authorList>
            <person name="Gong S."/>
        </authorList>
    </citation>
    <scope>NUCLEOTIDE SEQUENCE [LARGE SCALE GENOMIC DNA]</scope>
    <source>
        <strain evidence="1">DO16091913</strain>
        <tissue evidence="1">Muscle</tissue>
    </source>
</reference>
<name>A0A4D9E1B6_9SAUR</name>
<keyword evidence="2" id="KW-1185">Reference proteome</keyword>
<sequence length="104" mass="10632">MGSGACCTRGDGFSPASAIGRLVGGGPDMLVKGQGNWHAGSVTQSHAFHGAFVPAYVRLQLCKHDTAVSRSPPPPQALAWPVPWQTPTGPVFPVLSQASPLGSG</sequence>
<reference evidence="1 2" key="2">
    <citation type="submission" date="2019-04" db="EMBL/GenBank/DDBJ databases">
        <title>The genome sequence of big-headed turtle.</title>
        <authorList>
            <person name="Gong S."/>
        </authorList>
    </citation>
    <scope>NUCLEOTIDE SEQUENCE [LARGE SCALE GENOMIC DNA]</scope>
    <source>
        <strain evidence="1">DO16091913</strain>
        <tissue evidence="1">Muscle</tissue>
    </source>
</reference>
<protein>
    <submittedName>
        <fullName evidence="1">FCH and double SH3 domains protein 1</fullName>
    </submittedName>
</protein>
<evidence type="ECO:0000313" key="2">
    <source>
        <dbReference type="Proteomes" id="UP000297703"/>
    </source>
</evidence>